<accession>A0A8J5M4D4</accession>
<keyword evidence="8" id="KW-1185">Reference proteome</keyword>
<feature type="domain" description="Tubulin/FtsZ GTPase" evidence="6">
    <location>
        <begin position="109"/>
        <end position="158"/>
    </location>
</feature>
<dbReference type="SUPFAM" id="SSF52490">
    <property type="entry name" value="Tubulin nucleotide-binding domain-like"/>
    <property type="match status" value="1"/>
</dbReference>
<evidence type="ECO:0000259" key="6">
    <source>
        <dbReference type="Pfam" id="PF00091"/>
    </source>
</evidence>
<evidence type="ECO:0000256" key="2">
    <source>
        <dbReference type="ARBA" id="ARBA00022701"/>
    </source>
</evidence>
<dbReference type="InterPro" id="IPR000217">
    <property type="entry name" value="Tubulin"/>
</dbReference>
<dbReference type="AlphaFoldDB" id="A0A8J5M4D4"/>
<evidence type="ECO:0000313" key="8">
    <source>
        <dbReference type="Proteomes" id="UP000734854"/>
    </source>
</evidence>
<dbReference type="GO" id="GO:0007017">
    <property type="term" value="P:microtubule-based process"/>
    <property type="evidence" value="ECO:0007669"/>
    <property type="project" value="InterPro"/>
</dbReference>
<dbReference type="Pfam" id="PF00091">
    <property type="entry name" value="Tubulin"/>
    <property type="match status" value="1"/>
</dbReference>
<dbReference type="InterPro" id="IPR003008">
    <property type="entry name" value="Tubulin_FtsZ_GTPase"/>
</dbReference>
<keyword evidence="3" id="KW-0547">Nucleotide-binding</keyword>
<evidence type="ECO:0000256" key="1">
    <source>
        <dbReference type="ARBA" id="ARBA00009636"/>
    </source>
</evidence>
<evidence type="ECO:0000313" key="7">
    <source>
        <dbReference type="EMBL" id="KAG6531688.1"/>
    </source>
</evidence>
<proteinExistence type="inferred from homology"/>
<reference evidence="7 8" key="1">
    <citation type="submission" date="2020-08" db="EMBL/GenBank/DDBJ databases">
        <title>Plant Genome Project.</title>
        <authorList>
            <person name="Zhang R.-G."/>
        </authorList>
    </citation>
    <scope>NUCLEOTIDE SEQUENCE [LARGE SCALE GENOMIC DNA]</scope>
    <source>
        <tissue evidence="7">Rhizome</tissue>
    </source>
</reference>
<evidence type="ECO:0000256" key="3">
    <source>
        <dbReference type="ARBA" id="ARBA00022741"/>
    </source>
</evidence>
<keyword evidence="4" id="KW-0342">GTP-binding</keyword>
<dbReference type="Proteomes" id="UP000734854">
    <property type="component" value="Unassembled WGS sequence"/>
</dbReference>
<comment type="similarity">
    <text evidence="1">Belongs to the tubulin family.</text>
</comment>
<protein>
    <recommendedName>
        <fullName evidence="6">Tubulin/FtsZ GTPase domain-containing protein</fullName>
    </recommendedName>
</protein>
<dbReference type="PRINTS" id="PR01161">
    <property type="entry name" value="TUBULIN"/>
</dbReference>
<organism evidence="7 8">
    <name type="scientific">Zingiber officinale</name>
    <name type="common">Ginger</name>
    <name type="synonym">Amomum zingiber</name>
    <dbReference type="NCBI Taxonomy" id="94328"/>
    <lineage>
        <taxon>Eukaryota</taxon>
        <taxon>Viridiplantae</taxon>
        <taxon>Streptophyta</taxon>
        <taxon>Embryophyta</taxon>
        <taxon>Tracheophyta</taxon>
        <taxon>Spermatophyta</taxon>
        <taxon>Magnoliopsida</taxon>
        <taxon>Liliopsida</taxon>
        <taxon>Zingiberales</taxon>
        <taxon>Zingiberaceae</taxon>
        <taxon>Zingiber</taxon>
    </lineage>
</organism>
<feature type="region of interest" description="Disordered" evidence="5">
    <location>
        <begin position="172"/>
        <end position="195"/>
    </location>
</feature>
<dbReference type="GO" id="GO:0005525">
    <property type="term" value="F:GTP binding"/>
    <property type="evidence" value="ECO:0007669"/>
    <property type="project" value="UniProtKB-KW"/>
</dbReference>
<comment type="caution">
    <text evidence="7">The sequence shown here is derived from an EMBL/GenBank/DDBJ whole genome shotgun (WGS) entry which is preliminary data.</text>
</comment>
<name>A0A8J5M4D4_ZINOF</name>
<keyword evidence="2" id="KW-0493">Microtubule</keyword>
<evidence type="ECO:0000256" key="4">
    <source>
        <dbReference type="ARBA" id="ARBA00023134"/>
    </source>
</evidence>
<evidence type="ECO:0000256" key="5">
    <source>
        <dbReference type="SAM" id="MobiDB-lite"/>
    </source>
</evidence>
<dbReference type="EMBL" id="JACMSC010000002">
    <property type="protein sequence ID" value="KAG6531688.1"/>
    <property type="molecule type" value="Genomic_DNA"/>
</dbReference>
<dbReference type="Gene3D" id="3.40.50.1440">
    <property type="entry name" value="Tubulin/FtsZ, GTPase domain"/>
    <property type="match status" value="1"/>
</dbReference>
<dbReference type="GO" id="GO:0005874">
    <property type="term" value="C:microtubule"/>
    <property type="evidence" value="ECO:0007669"/>
    <property type="project" value="UniProtKB-KW"/>
</dbReference>
<gene>
    <name evidence="7" type="ORF">ZIOFF_005505</name>
</gene>
<sequence>MLLLIFNGRWRIAPGRIATGFRPDRGLISVGWWPESARFVARIGRDVSGSNAADSGRNPIVTGFRSDNGRNPAVSWPELVVTLVDAALLVLAVIRSDFGCDLVGIRPRSGRNPVGEQVVDDIMDMVDREADGSDCLEGFVLWHSISGGTGSVDAALLILVVIRSDSGRDLFGIRPESGRDQIPSGSRPESHRNPWGSDSPLVVVLRPVAVVGWQPGVQQKAGEQATVSGFELAASQRRRREEYYISYYHRYMKACKEYVKESLLILLSGDQASIQVAFSRKSPYI</sequence>
<dbReference type="InterPro" id="IPR036525">
    <property type="entry name" value="Tubulin/FtsZ_GTPase_sf"/>
</dbReference>